<dbReference type="Proteomes" id="UP000285908">
    <property type="component" value="Unassembled WGS sequence"/>
</dbReference>
<dbReference type="PANTHER" id="PTHR43065">
    <property type="entry name" value="SENSOR HISTIDINE KINASE"/>
    <property type="match status" value="1"/>
</dbReference>
<dbReference type="PROSITE" id="PS50109">
    <property type="entry name" value="HIS_KIN"/>
    <property type="match status" value="1"/>
</dbReference>
<evidence type="ECO:0000256" key="16">
    <source>
        <dbReference type="ARBA" id="ARBA00073143"/>
    </source>
</evidence>
<dbReference type="SUPFAM" id="SSF103190">
    <property type="entry name" value="Sensory domain-like"/>
    <property type="match status" value="1"/>
</dbReference>
<evidence type="ECO:0000256" key="7">
    <source>
        <dbReference type="ARBA" id="ARBA00022679"/>
    </source>
</evidence>
<keyword evidence="9" id="KW-0547">Nucleotide-binding</keyword>
<feature type="transmembrane region" description="Helical" evidence="19">
    <location>
        <begin position="341"/>
        <end position="363"/>
    </location>
</feature>
<keyword evidence="4" id="KW-1003">Cell membrane</keyword>
<accession>A0A438AEW5</accession>
<dbReference type="EC" id="2.7.13.3" evidence="3"/>
<feature type="transmembrane region" description="Helical" evidence="19">
    <location>
        <begin position="54"/>
        <end position="76"/>
    </location>
</feature>
<dbReference type="InterPro" id="IPR036097">
    <property type="entry name" value="HisK_dim/P_sf"/>
</dbReference>
<evidence type="ECO:0000256" key="5">
    <source>
        <dbReference type="ARBA" id="ARBA00022519"/>
    </source>
</evidence>
<keyword evidence="12 19" id="KW-1133">Transmembrane helix</keyword>
<evidence type="ECO:0000256" key="6">
    <source>
        <dbReference type="ARBA" id="ARBA00022553"/>
    </source>
</evidence>
<sequence>MENPLKNVSMVERRQVMTDETATGAVAPHRSSRAGFGTPAKPRRGRRRPVWRTLTLYAVVAAAFGLLVLTLLIGFFQDRATEQARTATTGMAEMVDSWFSHYSPLPHLLARDPRVIDAMANNVAAEDLGWLNRELAIWKDRTQTSDIYLIAPDGTTVAASNADTGVSFVGQNFSFRPYFQDAMEGETGHLFALGTTSGLRGSYVSAPVQDGADVVGVAVVKISIEPLELALSNTPHGAFVTDETGVIIISNLEELRLSSLEPLTPENVAKITRTRRFDLASMALAPIASSGNWGPDRPLVRGPAQDGSGTLRTYLHLTQALSQNPWTLHLLYDTSPARGAILTWSFLAFSLGLAALAMGALALGRRRRLIERLNERERAERELERRVAVRTIALETEVKERRAAETTLRQTQRELVQAGKLAALGQMSAALSHEFNQPLTAIRTYVENAVAFHEAGKNERASDNLERVLRLTERMAQLSKHLNRFARKSDNDMHAVKIDAVIDEALALLSGRIERSEALIVREGTQGLVVMGGETRLQHVAMNLVGNAIDAVPEDRLPRITIRTTSRGDHAQMVVEDNGTGIPDTVADRIFDPFFTTKEVGRGLGLGLSICFNIVRDFGGTMVAETRAEGGARVTVTLRLAKPQRNST</sequence>
<protein>
    <recommendedName>
        <fullName evidence="16">C4-dicarboxylate transport sensor protein DctB</fullName>
        <ecNumber evidence="3">2.7.13.3</ecNumber>
    </recommendedName>
</protein>
<keyword evidence="14 19" id="KW-0472">Membrane</keyword>
<evidence type="ECO:0000256" key="11">
    <source>
        <dbReference type="ARBA" id="ARBA00022840"/>
    </source>
</evidence>
<dbReference type="PIRSF" id="PIRSF036431">
    <property type="entry name" value="STHK_DctB"/>
    <property type="match status" value="1"/>
</dbReference>
<dbReference type="InterPro" id="IPR033479">
    <property type="entry name" value="dCache_1"/>
</dbReference>
<dbReference type="InterPro" id="IPR004358">
    <property type="entry name" value="Sig_transdc_His_kin-like_C"/>
</dbReference>
<dbReference type="EMBL" id="RQXX01000005">
    <property type="protein sequence ID" value="RVV97222.1"/>
    <property type="molecule type" value="Genomic_DNA"/>
</dbReference>
<evidence type="ECO:0000256" key="8">
    <source>
        <dbReference type="ARBA" id="ARBA00022692"/>
    </source>
</evidence>
<dbReference type="InterPro" id="IPR003594">
    <property type="entry name" value="HATPase_dom"/>
</dbReference>
<comment type="catalytic activity">
    <reaction evidence="1">
        <text>ATP + protein L-histidine = ADP + protein N-phospho-L-histidine.</text>
        <dbReference type="EC" id="2.7.13.3"/>
    </reaction>
</comment>
<dbReference type="Pfam" id="PF02518">
    <property type="entry name" value="HATPase_c"/>
    <property type="match status" value="1"/>
</dbReference>
<dbReference type="InterPro" id="IPR029151">
    <property type="entry name" value="Sensor-like_sf"/>
</dbReference>
<evidence type="ECO:0000256" key="14">
    <source>
        <dbReference type="ARBA" id="ARBA00023136"/>
    </source>
</evidence>
<dbReference type="InterPro" id="IPR017055">
    <property type="entry name" value="Sig_transdc_His_kinase_DctB"/>
</dbReference>
<evidence type="ECO:0000256" key="18">
    <source>
        <dbReference type="SAM" id="MobiDB-lite"/>
    </source>
</evidence>
<comment type="function">
    <text evidence="15">Member of the two-component regulatory system DctB/DctD involved in the transport of C4-dicarboxylates. DctB functions as a membrane-associated protein kinase that phosphorylates DctD in response to environmental signals.</text>
</comment>
<evidence type="ECO:0000256" key="9">
    <source>
        <dbReference type="ARBA" id="ARBA00022741"/>
    </source>
</evidence>
<dbReference type="InterPro" id="IPR036890">
    <property type="entry name" value="HATPase_C_sf"/>
</dbReference>
<keyword evidence="6" id="KW-0597">Phosphoprotein</keyword>
<comment type="caution">
    <text evidence="21">The sequence shown here is derived from an EMBL/GenBank/DDBJ whole genome shotgun (WGS) entry which is preliminary data.</text>
</comment>
<comment type="subcellular location">
    <subcellularLocation>
        <location evidence="2">Cell inner membrane</location>
        <topology evidence="2">Multi-pass membrane protein</topology>
    </subcellularLocation>
</comment>
<evidence type="ECO:0000256" key="15">
    <source>
        <dbReference type="ARBA" id="ARBA00059004"/>
    </source>
</evidence>
<keyword evidence="17" id="KW-0175">Coiled coil</keyword>
<name>A0A438AEW5_9RHOB</name>
<evidence type="ECO:0000313" key="22">
    <source>
        <dbReference type="Proteomes" id="UP000285908"/>
    </source>
</evidence>
<keyword evidence="22" id="KW-1185">Reference proteome</keyword>
<organism evidence="21 22">
    <name type="scientific">Mesobaculum littorinae</name>
    <dbReference type="NCBI Taxonomy" id="2486419"/>
    <lineage>
        <taxon>Bacteria</taxon>
        <taxon>Pseudomonadati</taxon>
        <taxon>Pseudomonadota</taxon>
        <taxon>Alphaproteobacteria</taxon>
        <taxon>Rhodobacterales</taxon>
        <taxon>Roseobacteraceae</taxon>
        <taxon>Mesobaculum</taxon>
    </lineage>
</organism>
<keyword evidence="8 19" id="KW-0812">Transmembrane</keyword>
<feature type="domain" description="Histidine kinase" evidence="20">
    <location>
        <begin position="430"/>
        <end position="642"/>
    </location>
</feature>
<keyword evidence="7" id="KW-0808">Transferase</keyword>
<dbReference type="Gene3D" id="3.30.450.20">
    <property type="entry name" value="PAS domain"/>
    <property type="match status" value="2"/>
</dbReference>
<dbReference type="InterPro" id="IPR005467">
    <property type="entry name" value="His_kinase_dom"/>
</dbReference>
<evidence type="ECO:0000256" key="12">
    <source>
        <dbReference type="ARBA" id="ARBA00022989"/>
    </source>
</evidence>
<evidence type="ECO:0000313" key="21">
    <source>
        <dbReference type="EMBL" id="RVV97222.1"/>
    </source>
</evidence>
<dbReference type="Gene3D" id="1.10.287.130">
    <property type="match status" value="1"/>
</dbReference>
<dbReference type="InterPro" id="IPR003661">
    <property type="entry name" value="HisK_dim/P_dom"/>
</dbReference>
<evidence type="ECO:0000256" key="2">
    <source>
        <dbReference type="ARBA" id="ARBA00004429"/>
    </source>
</evidence>
<keyword evidence="5" id="KW-0997">Cell inner membrane</keyword>
<evidence type="ECO:0000256" key="4">
    <source>
        <dbReference type="ARBA" id="ARBA00022475"/>
    </source>
</evidence>
<dbReference type="Gene3D" id="3.30.565.10">
    <property type="entry name" value="Histidine kinase-like ATPase, C-terminal domain"/>
    <property type="match status" value="1"/>
</dbReference>
<feature type="region of interest" description="Disordered" evidence="18">
    <location>
        <begin position="21"/>
        <end position="45"/>
    </location>
</feature>
<dbReference type="PANTHER" id="PTHR43065:SF46">
    <property type="entry name" value="C4-DICARBOXYLATE TRANSPORT SENSOR PROTEIN DCTB"/>
    <property type="match status" value="1"/>
</dbReference>
<reference evidence="21 22" key="1">
    <citation type="submission" date="2018-11" db="EMBL/GenBank/DDBJ databases">
        <title>Mesobaculum littorinae gen. nov., sp. nov., isolated from Littorina scabra that represents a novel genus of the order Rhodobacteraceae.</title>
        <authorList>
            <person name="Li F."/>
        </authorList>
    </citation>
    <scope>NUCLEOTIDE SEQUENCE [LARGE SCALE GENOMIC DNA]</scope>
    <source>
        <strain evidence="21 22">M0103</strain>
    </source>
</reference>
<evidence type="ECO:0000256" key="19">
    <source>
        <dbReference type="SAM" id="Phobius"/>
    </source>
</evidence>
<evidence type="ECO:0000256" key="17">
    <source>
        <dbReference type="SAM" id="Coils"/>
    </source>
</evidence>
<dbReference type="SMART" id="SM00387">
    <property type="entry name" value="HATPase_c"/>
    <property type="match status" value="1"/>
</dbReference>
<dbReference type="GO" id="GO:0005524">
    <property type="term" value="F:ATP binding"/>
    <property type="evidence" value="ECO:0007669"/>
    <property type="project" value="UniProtKB-KW"/>
</dbReference>
<evidence type="ECO:0000256" key="10">
    <source>
        <dbReference type="ARBA" id="ARBA00022777"/>
    </source>
</evidence>
<feature type="coiled-coil region" evidence="17">
    <location>
        <begin position="366"/>
        <end position="414"/>
    </location>
</feature>
<dbReference type="Pfam" id="PF00512">
    <property type="entry name" value="HisKA"/>
    <property type="match status" value="1"/>
</dbReference>
<dbReference type="SUPFAM" id="SSF55874">
    <property type="entry name" value="ATPase domain of HSP90 chaperone/DNA topoisomerase II/histidine kinase"/>
    <property type="match status" value="1"/>
</dbReference>
<gene>
    <name evidence="21" type="ORF">EKE94_14470</name>
</gene>
<evidence type="ECO:0000259" key="20">
    <source>
        <dbReference type="PROSITE" id="PS50109"/>
    </source>
</evidence>
<evidence type="ECO:0000256" key="1">
    <source>
        <dbReference type="ARBA" id="ARBA00000085"/>
    </source>
</evidence>
<dbReference type="SUPFAM" id="SSF47384">
    <property type="entry name" value="Homodimeric domain of signal transducing histidine kinase"/>
    <property type="match status" value="1"/>
</dbReference>
<dbReference type="CDD" id="cd00082">
    <property type="entry name" value="HisKA"/>
    <property type="match status" value="1"/>
</dbReference>
<proteinExistence type="predicted"/>
<dbReference type="GO" id="GO:0000155">
    <property type="term" value="F:phosphorelay sensor kinase activity"/>
    <property type="evidence" value="ECO:0007669"/>
    <property type="project" value="InterPro"/>
</dbReference>
<dbReference type="OrthoDB" id="7568856at2"/>
<dbReference type="FunFam" id="1.10.287.130:FF:000049">
    <property type="entry name" value="C4-dicarboxylate transport sensor protein DctB"/>
    <property type="match status" value="1"/>
</dbReference>
<keyword evidence="11" id="KW-0067">ATP-binding</keyword>
<dbReference type="Pfam" id="PF02743">
    <property type="entry name" value="dCache_1"/>
    <property type="match status" value="1"/>
</dbReference>
<keyword evidence="10 21" id="KW-0418">Kinase</keyword>
<evidence type="ECO:0000256" key="13">
    <source>
        <dbReference type="ARBA" id="ARBA00023012"/>
    </source>
</evidence>
<dbReference type="SMART" id="SM00388">
    <property type="entry name" value="HisKA"/>
    <property type="match status" value="1"/>
</dbReference>
<keyword evidence="13" id="KW-0902">Two-component regulatory system</keyword>
<dbReference type="GO" id="GO:0005886">
    <property type="term" value="C:plasma membrane"/>
    <property type="evidence" value="ECO:0007669"/>
    <property type="project" value="UniProtKB-SubCell"/>
</dbReference>
<dbReference type="AlphaFoldDB" id="A0A438AEW5"/>
<dbReference type="PRINTS" id="PR00344">
    <property type="entry name" value="BCTRLSENSOR"/>
</dbReference>
<evidence type="ECO:0000256" key="3">
    <source>
        <dbReference type="ARBA" id="ARBA00012438"/>
    </source>
</evidence>